<gene>
    <name evidence="8" type="ORF">ALECFALPRED_004471</name>
</gene>
<dbReference type="PROSITE" id="PS00108">
    <property type="entry name" value="PROTEIN_KINASE_ST"/>
    <property type="match status" value="1"/>
</dbReference>
<organism evidence="8 9">
    <name type="scientific">Alectoria fallacina</name>
    <dbReference type="NCBI Taxonomy" id="1903189"/>
    <lineage>
        <taxon>Eukaryota</taxon>
        <taxon>Fungi</taxon>
        <taxon>Dikarya</taxon>
        <taxon>Ascomycota</taxon>
        <taxon>Pezizomycotina</taxon>
        <taxon>Lecanoromycetes</taxon>
        <taxon>OSLEUM clade</taxon>
        <taxon>Lecanoromycetidae</taxon>
        <taxon>Lecanorales</taxon>
        <taxon>Lecanorineae</taxon>
        <taxon>Parmeliaceae</taxon>
        <taxon>Alectoria</taxon>
    </lineage>
</organism>
<dbReference type="Pfam" id="PF00069">
    <property type="entry name" value="Pkinase"/>
    <property type="match status" value="1"/>
</dbReference>
<dbReference type="InterPro" id="IPR000719">
    <property type="entry name" value="Prot_kinase_dom"/>
</dbReference>
<dbReference type="InterPro" id="IPR008984">
    <property type="entry name" value="SMAD_FHA_dom_sf"/>
</dbReference>
<feature type="compositionally biased region" description="Basic and acidic residues" evidence="5">
    <location>
        <begin position="555"/>
        <end position="571"/>
    </location>
</feature>
<evidence type="ECO:0000259" key="7">
    <source>
        <dbReference type="PROSITE" id="PS50011"/>
    </source>
</evidence>
<feature type="binding site" evidence="4">
    <location>
        <position position="181"/>
    </location>
    <ligand>
        <name>ATP</name>
        <dbReference type="ChEBI" id="CHEBI:30616"/>
    </ligand>
</feature>
<dbReference type="GO" id="GO:0004672">
    <property type="term" value="F:protein kinase activity"/>
    <property type="evidence" value="ECO:0007669"/>
    <property type="project" value="InterPro"/>
</dbReference>
<comment type="similarity">
    <text evidence="1">Belongs to the protein kinase superfamily. CAMK Ser/Thr protein kinase family. CHEK2 subfamily.</text>
</comment>
<dbReference type="PROSITE" id="PS00107">
    <property type="entry name" value="PROTEIN_KINASE_ATP"/>
    <property type="match status" value="1"/>
</dbReference>
<feature type="domain" description="FHA" evidence="6">
    <location>
        <begin position="34"/>
        <end position="85"/>
    </location>
</feature>
<evidence type="ECO:0000256" key="4">
    <source>
        <dbReference type="PROSITE-ProRule" id="PRU10141"/>
    </source>
</evidence>
<dbReference type="InterPro" id="IPR008271">
    <property type="entry name" value="Ser/Thr_kinase_AS"/>
</dbReference>
<feature type="region of interest" description="Disordered" evidence="5">
    <location>
        <begin position="524"/>
        <end position="572"/>
    </location>
</feature>
<accession>A0A8H3FV72</accession>
<dbReference type="SMART" id="SM00240">
    <property type="entry name" value="FHA"/>
    <property type="match status" value="1"/>
</dbReference>
<dbReference type="EMBL" id="CAJPDR010000274">
    <property type="protein sequence ID" value="CAF9929864.1"/>
    <property type="molecule type" value="Genomic_DNA"/>
</dbReference>
<dbReference type="GO" id="GO:0005524">
    <property type="term" value="F:ATP binding"/>
    <property type="evidence" value="ECO:0007669"/>
    <property type="project" value="UniProtKB-UniRule"/>
</dbReference>
<dbReference type="PANTHER" id="PTHR24347">
    <property type="entry name" value="SERINE/THREONINE-PROTEIN KINASE"/>
    <property type="match status" value="1"/>
</dbReference>
<dbReference type="InterPro" id="IPR017441">
    <property type="entry name" value="Protein_kinase_ATP_BS"/>
</dbReference>
<evidence type="ECO:0000256" key="1">
    <source>
        <dbReference type="ARBA" id="ARBA00005575"/>
    </source>
</evidence>
<dbReference type="Gene3D" id="3.30.200.20">
    <property type="entry name" value="Phosphorylase Kinase, domain 1"/>
    <property type="match status" value="1"/>
</dbReference>
<dbReference type="AlphaFoldDB" id="A0A8H3FV72"/>
<dbReference type="Pfam" id="PF00498">
    <property type="entry name" value="FHA"/>
    <property type="match status" value="1"/>
</dbReference>
<dbReference type="CDD" id="cd22670">
    <property type="entry name" value="FHA_MEK1-like"/>
    <property type="match status" value="1"/>
</dbReference>
<dbReference type="SMART" id="SM00220">
    <property type="entry name" value="S_TKc"/>
    <property type="match status" value="1"/>
</dbReference>
<evidence type="ECO:0000256" key="5">
    <source>
        <dbReference type="SAM" id="MobiDB-lite"/>
    </source>
</evidence>
<dbReference type="OrthoDB" id="74764at2759"/>
<dbReference type="SUPFAM" id="SSF49879">
    <property type="entry name" value="SMAD/FHA domain"/>
    <property type="match status" value="1"/>
</dbReference>
<evidence type="ECO:0000313" key="8">
    <source>
        <dbReference type="EMBL" id="CAF9929864.1"/>
    </source>
</evidence>
<protein>
    <submittedName>
        <fullName evidence="8">Uncharacterized protein</fullName>
    </submittedName>
</protein>
<dbReference type="PROSITE" id="PS50006">
    <property type="entry name" value="FHA_DOMAIN"/>
    <property type="match status" value="1"/>
</dbReference>
<dbReference type="SUPFAM" id="SSF56112">
    <property type="entry name" value="Protein kinase-like (PK-like)"/>
    <property type="match status" value="1"/>
</dbReference>
<comment type="caution">
    <text evidence="8">The sequence shown here is derived from an EMBL/GenBank/DDBJ whole genome shotgun (WGS) entry which is preliminary data.</text>
</comment>
<reference evidence="8" key="1">
    <citation type="submission" date="2021-03" db="EMBL/GenBank/DDBJ databases">
        <authorList>
            <person name="Tagirdzhanova G."/>
        </authorList>
    </citation>
    <scope>NUCLEOTIDE SEQUENCE</scope>
</reference>
<feature type="domain" description="Protein kinase" evidence="7">
    <location>
        <begin position="152"/>
        <end position="433"/>
    </location>
</feature>
<keyword evidence="9" id="KW-1185">Reference proteome</keyword>
<dbReference type="Proteomes" id="UP000664203">
    <property type="component" value="Unassembled WGS sequence"/>
</dbReference>
<keyword evidence="3 4" id="KW-0067">ATP-binding</keyword>
<dbReference type="InterPro" id="IPR000253">
    <property type="entry name" value="FHA_dom"/>
</dbReference>
<sequence>MPSSEAPALFGYLEEDGCDDPASGRSEILDGREFLIGRDYKTCNVTLTDPTVSNQHLRIYTIAYTEDKHQRIFVYAKDLSTNGTYWRYKHGNHWKELLIGKGNAVLLSDGDKIRLCNGSSFAFRSVHRKSPCPEDTSTVREEDTKLFMNLFRITDRKLGSGAYGEVWMAVDIFRQRQMACKVVKLDKSPQKWTGKVNLSGTLWREVDLLKNISHPNVLHVERVFFSEEKLYIISDLVTGGDLMSYIERPWANIHDADACFIVYQILKALEYLHRQGICHRDLKPENVLMSTPVPGTRVILADFGHATKLSGGKQARSRRMKTASVGTDYYVAPEVRGKKKNIHGYTMAADMWSIGIITALLLTGESVFEDSKNEYSSPSAVLDAAAECDLAKMVHSPLWQSVNNLAQDFVRNLLILDDKARLNADQALEHEWFTDCKRKKEIQQKYEDAIRGWMPSRPLLDFKEDLAVFREASKSTLDSILMPPPAKPNLNRFLSRPLYQLQNGQQSSPFFSRAVQDSTTKFAPLAGKNRELESDDGASMLSSFPKQAIPGNKRPNHDSREKNKVQFETKKPVNSSAKQIVVGEHETLFQFESSRRTQRPSTDLDYEERRLYDRASREEASIFMSAKSYGQCVEKRRRLGD</sequence>
<evidence type="ECO:0000313" key="9">
    <source>
        <dbReference type="Proteomes" id="UP000664203"/>
    </source>
</evidence>
<evidence type="ECO:0000256" key="3">
    <source>
        <dbReference type="ARBA" id="ARBA00022840"/>
    </source>
</evidence>
<dbReference type="Gene3D" id="1.10.510.10">
    <property type="entry name" value="Transferase(Phosphotransferase) domain 1"/>
    <property type="match status" value="1"/>
</dbReference>
<name>A0A8H3FV72_9LECA</name>
<evidence type="ECO:0000256" key="2">
    <source>
        <dbReference type="ARBA" id="ARBA00022741"/>
    </source>
</evidence>
<dbReference type="InterPro" id="IPR011009">
    <property type="entry name" value="Kinase-like_dom_sf"/>
</dbReference>
<proteinExistence type="inferred from homology"/>
<dbReference type="PROSITE" id="PS50011">
    <property type="entry name" value="PROTEIN_KINASE_DOM"/>
    <property type="match status" value="1"/>
</dbReference>
<dbReference type="Gene3D" id="2.60.200.20">
    <property type="match status" value="1"/>
</dbReference>
<keyword evidence="2 4" id="KW-0547">Nucleotide-binding</keyword>
<evidence type="ECO:0000259" key="6">
    <source>
        <dbReference type="PROSITE" id="PS50006"/>
    </source>
</evidence>